<dbReference type="Gene3D" id="1.10.730.10">
    <property type="entry name" value="Isoleucyl-tRNA Synthetase, Domain 1"/>
    <property type="match status" value="1"/>
</dbReference>
<evidence type="ECO:0000256" key="9">
    <source>
        <dbReference type="ARBA" id="ARBA00049339"/>
    </source>
</evidence>
<gene>
    <name evidence="10" type="primary">argS</name>
    <name evidence="14" type="ORF">Z959_02870</name>
</gene>
<dbReference type="Gene3D" id="3.30.1360.70">
    <property type="entry name" value="Arginyl tRNA synthetase N-terminal domain"/>
    <property type="match status" value="1"/>
</dbReference>
<dbReference type="InterPro" id="IPR001412">
    <property type="entry name" value="aa-tRNA-synth_I_CS"/>
</dbReference>
<keyword evidence="4 10" id="KW-0436">Ligase</keyword>
<dbReference type="SUPFAM" id="SSF52374">
    <property type="entry name" value="Nucleotidylyl transferase"/>
    <property type="match status" value="1"/>
</dbReference>
<dbReference type="InterPro" id="IPR005148">
    <property type="entry name" value="Arg-tRNA-synth_N"/>
</dbReference>
<dbReference type="CDD" id="cd00671">
    <property type="entry name" value="ArgRS_core"/>
    <property type="match status" value="1"/>
</dbReference>
<evidence type="ECO:0000313" key="15">
    <source>
        <dbReference type="Proteomes" id="UP000027770"/>
    </source>
</evidence>
<dbReference type="FunFam" id="1.10.730.10:FF:000008">
    <property type="entry name" value="Arginine--tRNA ligase"/>
    <property type="match status" value="1"/>
</dbReference>
<dbReference type="AlphaFoldDB" id="A0AA40ISK1"/>
<evidence type="ECO:0000256" key="7">
    <source>
        <dbReference type="ARBA" id="ARBA00022917"/>
    </source>
</evidence>
<dbReference type="Pfam" id="PF05746">
    <property type="entry name" value="DALR_1"/>
    <property type="match status" value="1"/>
</dbReference>
<dbReference type="Gene3D" id="3.40.50.620">
    <property type="entry name" value="HUPs"/>
    <property type="match status" value="1"/>
</dbReference>
<dbReference type="EMBL" id="JENW01000132">
    <property type="protein sequence ID" value="KEI13255.1"/>
    <property type="molecule type" value="Genomic_DNA"/>
</dbReference>
<dbReference type="CDD" id="cd07956">
    <property type="entry name" value="Anticodon_Ia_Arg"/>
    <property type="match status" value="1"/>
</dbReference>
<dbReference type="InterPro" id="IPR036695">
    <property type="entry name" value="Arg-tRNA-synth_N_sf"/>
</dbReference>
<dbReference type="PROSITE" id="PS00178">
    <property type="entry name" value="AA_TRNA_LIGASE_I"/>
    <property type="match status" value="1"/>
</dbReference>
<dbReference type="SMART" id="SM00836">
    <property type="entry name" value="DALR_1"/>
    <property type="match status" value="1"/>
</dbReference>
<evidence type="ECO:0000259" key="12">
    <source>
        <dbReference type="SMART" id="SM00836"/>
    </source>
</evidence>
<evidence type="ECO:0000256" key="10">
    <source>
        <dbReference type="HAMAP-Rule" id="MF_00123"/>
    </source>
</evidence>
<comment type="similarity">
    <text evidence="2 10 11">Belongs to the class-I aminoacyl-tRNA synthetase family.</text>
</comment>
<comment type="subcellular location">
    <subcellularLocation>
        <location evidence="1 10">Cytoplasm</location>
    </subcellularLocation>
</comment>
<comment type="catalytic activity">
    <reaction evidence="9 10">
        <text>tRNA(Arg) + L-arginine + ATP = L-arginyl-tRNA(Arg) + AMP + diphosphate</text>
        <dbReference type="Rhea" id="RHEA:20301"/>
        <dbReference type="Rhea" id="RHEA-COMP:9658"/>
        <dbReference type="Rhea" id="RHEA-COMP:9673"/>
        <dbReference type="ChEBI" id="CHEBI:30616"/>
        <dbReference type="ChEBI" id="CHEBI:32682"/>
        <dbReference type="ChEBI" id="CHEBI:33019"/>
        <dbReference type="ChEBI" id="CHEBI:78442"/>
        <dbReference type="ChEBI" id="CHEBI:78513"/>
        <dbReference type="ChEBI" id="CHEBI:456215"/>
        <dbReference type="EC" id="6.1.1.19"/>
    </reaction>
</comment>
<keyword evidence="6 10" id="KW-0067">ATP-binding</keyword>
<dbReference type="HAMAP" id="MF_00123">
    <property type="entry name" value="Arg_tRNA_synth"/>
    <property type="match status" value="1"/>
</dbReference>
<dbReference type="FunFam" id="3.40.50.620:FF:000116">
    <property type="entry name" value="Arginine--tRNA ligase"/>
    <property type="match status" value="1"/>
</dbReference>
<keyword evidence="5 10" id="KW-0547">Nucleotide-binding</keyword>
<evidence type="ECO:0000256" key="5">
    <source>
        <dbReference type="ARBA" id="ARBA00022741"/>
    </source>
</evidence>
<dbReference type="SUPFAM" id="SSF55190">
    <property type="entry name" value="Arginyl-tRNA synthetase (ArgRS), N-terminal 'additional' domain"/>
    <property type="match status" value="1"/>
</dbReference>
<name>A0AA40ISK1_CLONO</name>
<evidence type="ECO:0000259" key="13">
    <source>
        <dbReference type="SMART" id="SM01016"/>
    </source>
</evidence>
<organism evidence="14 15">
    <name type="scientific">Clostridium novyi B str. ATCC 27606</name>
    <dbReference type="NCBI Taxonomy" id="1443123"/>
    <lineage>
        <taxon>Bacteria</taxon>
        <taxon>Bacillati</taxon>
        <taxon>Bacillota</taxon>
        <taxon>Clostridia</taxon>
        <taxon>Eubacteriales</taxon>
        <taxon>Clostridiaceae</taxon>
        <taxon>Clostridium</taxon>
    </lineage>
</organism>
<keyword evidence="15" id="KW-1185">Reference proteome</keyword>
<dbReference type="SMART" id="SM01016">
    <property type="entry name" value="Arg_tRNA_synt_N"/>
    <property type="match status" value="1"/>
</dbReference>
<dbReference type="Pfam" id="PF00750">
    <property type="entry name" value="tRNA-synt_1d"/>
    <property type="match status" value="1"/>
</dbReference>
<keyword evidence="3 10" id="KW-0963">Cytoplasm</keyword>
<keyword evidence="7 10" id="KW-0648">Protein biosynthesis</keyword>
<dbReference type="NCBIfam" id="TIGR00456">
    <property type="entry name" value="argS"/>
    <property type="match status" value="1"/>
</dbReference>
<feature type="domain" description="Arginyl tRNA synthetase N-terminal" evidence="13">
    <location>
        <begin position="1"/>
        <end position="82"/>
    </location>
</feature>
<dbReference type="InterPro" id="IPR001278">
    <property type="entry name" value="Arg-tRNA-ligase"/>
</dbReference>
<dbReference type="RefSeq" id="WP_039221244.1">
    <property type="nucleotide sequence ID" value="NZ_JENW01000132.1"/>
</dbReference>
<dbReference type="InterPro" id="IPR008909">
    <property type="entry name" value="DALR_anticod-bd"/>
</dbReference>
<proteinExistence type="inferred from homology"/>
<dbReference type="Proteomes" id="UP000027770">
    <property type="component" value="Unassembled WGS sequence"/>
</dbReference>
<dbReference type="PANTHER" id="PTHR11956">
    <property type="entry name" value="ARGINYL-TRNA SYNTHETASE"/>
    <property type="match status" value="1"/>
</dbReference>
<evidence type="ECO:0000256" key="4">
    <source>
        <dbReference type="ARBA" id="ARBA00022598"/>
    </source>
</evidence>
<evidence type="ECO:0000256" key="3">
    <source>
        <dbReference type="ARBA" id="ARBA00022490"/>
    </source>
</evidence>
<evidence type="ECO:0000313" key="14">
    <source>
        <dbReference type="EMBL" id="KEI13255.1"/>
    </source>
</evidence>
<sequence>MDYKKIIAERIKENVELDLNTIEGLIEIPPKSDMGDYAFPCFQLAKAFRKAPNMIAEELSSKINNEGFEKVVALGPYLNFFMDKGSFVKDTLNKVLEEGERYGSSEEGKGKNVTIDYSSPNIAKPFHVGHLFSTAIGNSLYRMLNFEGYNSIGINHLGDWGTQFGKLISAYKRWVDEDALEKDPIKELLRIYVKFHDEAEKDPSLEDEGRMYFKKLEDGEKEEVELWERFKNLSLKEFKKVYELLGVKFDSYAGESFYNDKMDSVIKEIDEKGILVESNGAKVVMMDDENIPPCIIVKGDGATIYATRDLAAAFYRKKNYDFHKSIYVVGSDQSLHFKQVFKTIEKMGYDWADDCKHVAFGLVRFADKKLSTRKGQVIFLEDLLNESVSKTLEVINEKNPELKNKEEVAKKVGIGAIIFTYLKNKREKDIVFNWNEMLNFEGETGPYVQYTYARGKSILRRAGEVQGEVNFAALNSQEEFNLVKVLGNLKEEVLVAIDKLEPSILTRYIIDVAKAFNKFYNAHNIMATEDIAVKNARLKLVEATCQVIKNGLDLLGIEVVEEM</sequence>
<comment type="subunit">
    <text evidence="10">Monomer.</text>
</comment>
<dbReference type="GO" id="GO:0005524">
    <property type="term" value="F:ATP binding"/>
    <property type="evidence" value="ECO:0007669"/>
    <property type="project" value="UniProtKB-UniRule"/>
</dbReference>
<dbReference type="InterPro" id="IPR014729">
    <property type="entry name" value="Rossmann-like_a/b/a_fold"/>
</dbReference>
<feature type="short sequence motif" description="'HIGH' region" evidence="10">
    <location>
        <begin position="120"/>
        <end position="130"/>
    </location>
</feature>
<dbReference type="GO" id="GO:0004814">
    <property type="term" value="F:arginine-tRNA ligase activity"/>
    <property type="evidence" value="ECO:0007669"/>
    <property type="project" value="UniProtKB-UniRule"/>
</dbReference>
<protein>
    <recommendedName>
        <fullName evidence="10">Arginine--tRNA ligase</fullName>
        <ecNumber evidence="10">6.1.1.19</ecNumber>
    </recommendedName>
    <alternativeName>
        <fullName evidence="10">Arginyl-tRNA synthetase</fullName>
        <shortName evidence="10">ArgRS</shortName>
    </alternativeName>
</protein>
<dbReference type="EC" id="6.1.1.19" evidence="10"/>
<dbReference type="GO" id="GO:0006420">
    <property type="term" value="P:arginyl-tRNA aminoacylation"/>
    <property type="evidence" value="ECO:0007669"/>
    <property type="project" value="UniProtKB-UniRule"/>
</dbReference>
<evidence type="ECO:0000256" key="6">
    <source>
        <dbReference type="ARBA" id="ARBA00022840"/>
    </source>
</evidence>
<dbReference type="PRINTS" id="PR01038">
    <property type="entry name" value="TRNASYNTHARG"/>
</dbReference>
<comment type="caution">
    <text evidence="14">The sequence shown here is derived from an EMBL/GenBank/DDBJ whole genome shotgun (WGS) entry which is preliminary data.</text>
</comment>
<evidence type="ECO:0000256" key="2">
    <source>
        <dbReference type="ARBA" id="ARBA00005594"/>
    </source>
</evidence>
<dbReference type="SUPFAM" id="SSF47323">
    <property type="entry name" value="Anticodon-binding domain of a subclass of class I aminoacyl-tRNA synthetases"/>
    <property type="match status" value="1"/>
</dbReference>
<dbReference type="Pfam" id="PF03485">
    <property type="entry name" value="Arg_tRNA_synt_N"/>
    <property type="match status" value="1"/>
</dbReference>
<keyword evidence="8 10" id="KW-0030">Aminoacyl-tRNA synthetase</keyword>
<accession>A0AA40ISK1</accession>
<evidence type="ECO:0000256" key="11">
    <source>
        <dbReference type="RuleBase" id="RU363038"/>
    </source>
</evidence>
<feature type="domain" description="DALR anticodon binding" evidence="12">
    <location>
        <begin position="448"/>
        <end position="563"/>
    </location>
</feature>
<reference evidence="14 15" key="1">
    <citation type="submission" date="2014-02" db="EMBL/GenBank/DDBJ databases">
        <title>Plasmidome dynamics in the species complex Clostridium novyi sensu lato converts strains of independent lineages into distinctly different pathogens.</title>
        <authorList>
            <person name="Skarin H."/>
            <person name="Segerman B."/>
        </authorList>
    </citation>
    <scope>NUCLEOTIDE SEQUENCE [LARGE SCALE GENOMIC DNA]</scope>
    <source>
        <strain evidence="14 15">ATCC 27606</strain>
    </source>
</reference>
<dbReference type="InterPro" id="IPR009080">
    <property type="entry name" value="tRNAsynth_Ia_anticodon-bd"/>
</dbReference>
<dbReference type="GO" id="GO:0005737">
    <property type="term" value="C:cytoplasm"/>
    <property type="evidence" value="ECO:0007669"/>
    <property type="project" value="UniProtKB-SubCell"/>
</dbReference>
<evidence type="ECO:0000256" key="1">
    <source>
        <dbReference type="ARBA" id="ARBA00004496"/>
    </source>
</evidence>
<dbReference type="InterPro" id="IPR035684">
    <property type="entry name" value="ArgRS_core"/>
</dbReference>
<evidence type="ECO:0000256" key="8">
    <source>
        <dbReference type="ARBA" id="ARBA00023146"/>
    </source>
</evidence>
<dbReference type="PANTHER" id="PTHR11956:SF5">
    <property type="entry name" value="ARGININE--TRNA LIGASE, CYTOPLASMIC"/>
    <property type="match status" value="1"/>
</dbReference>